<keyword evidence="1" id="KW-0472">Membrane</keyword>
<protein>
    <recommendedName>
        <fullName evidence="2">Alpha-galactosidase NEW3 domain-containing protein</fullName>
    </recommendedName>
</protein>
<feature type="transmembrane region" description="Helical" evidence="1">
    <location>
        <begin position="464"/>
        <end position="486"/>
    </location>
</feature>
<name>A0A3B0U9K7_9ZZZZ</name>
<feature type="domain" description="Alpha-galactosidase NEW3" evidence="2">
    <location>
        <begin position="365"/>
        <end position="437"/>
    </location>
</feature>
<keyword evidence="1" id="KW-1133">Transmembrane helix</keyword>
<gene>
    <name evidence="3" type="ORF">MNBD_BACTEROID01-1182</name>
</gene>
<dbReference type="Pfam" id="PF10633">
    <property type="entry name" value="NPCBM_assoc"/>
    <property type="match status" value="1"/>
</dbReference>
<keyword evidence="1" id="KW-0812">Transmembrane</keyword>
<organism evidence="3">
    <name type="scientific">hydrothermal vent metagenome</name>
    <dbReference type="NCBI Taxonomy" id="652676"/>
    <lineage>
        <taxon>unclassified sequences</taxon>
        <taxon>metagenomes</taxon>
        <taxon>ecological metagenomes</taxon>
    </lineage>
</organism>
<dbReference type="PANTHER" id="PTHR39198">
    <property type="entry name" value="HYPOTHETICAL MEMBRANE PROTEIN, CONSERVED"/>
    <property type="match status" value="1"/>
</dbReference>
<proteinExistence type="predicted"/>
<evidence type="ECO:0000256" key="1">
    <source>
        <dbReference type="SAM" id="Phobius"/>
    </source>
</evidence>
<dbReference type="InterPro" id="IPR018905">
    <property type="entry name" value="A-galactase_NEW3"/>
</dbReference>
<evidence type="ECO:0000313" key="3">
    <source>
        <dbReference type="EMBL" id="VAW21219.1"/>
    </source>
</evidence>
<dbReference type="PANTHER" id="PTHR39198:SF1">
    <property type="entry name" value="ALPHA-GALACTOSIDASE NEW3 DOMAIN-CONTAINING PROTEIN"/>
    <property type="match status" value="1"/>
</dbReference>
<sequence>MKIKTITLIVALFISGIIISNAQGQASLILDLKKSRVAYEMAKNKFDNDTKLLEEKAISQMEYSKSKNELLSAEVEYQKLMLKLISEQSYIIIEKAVKYQTPDGDKRVRVTIRSSMEGNQDYLSQFKEHFDLFSPQMRSGKTYNIFVSLINLTDKTIIGSPYEIRIPSIELGKSVDVDFGLLRDVESLQVLLNYNNKKDEKNIFLEKDASANYIDITSTQFSQEADLGSNTSYDLALERFSSSDDVFKLLVVNLPRQISYSFEDSETRARLSNIKFNQGINLRKLSLKTFLPERDGEGVVLDQPIIFYALVISGSSYKRFEKDPYKIYTEKELGGIQGGKIRLELIPRGIGKLEVRATNLYHEITIGDTIKMNITIKNYGTRRVDNIKIETDNPLNWVSKTNPMLIRSLNPEQEEIIQLTIMPPKDVNVGTQEVKIKTEAYANNRRVETDDKTIRIQINAKTNILGTALLIFLLIGMIVGIVVFGIKISKR</sequence>
<dbReference type="AlphaFoldDB" id="A0A3B0U9K7"/>
<evidence type="ECO:0000259" key="2">
    <source>
        <dbReference type="Pfam" id="PF10633"/>
    </source>
</evidence>
<accession>A0A3B0U9K7</accession>
<reference evidence="3" key="1">
    <citation type="submission" date="2018-06" db="EMBL/GenBank/DDBJ databases">
        <authorList>
            <person name="Zhirakovskaya E."/>
        </authorList>
    </citation>
    <scope>NUCLEOTIDE SEQUENCE</scope>
</reference>
<dbReference type="EMBL" id="UOEP01000138">
    <property type="protein sequence ID" value="VAW21219.1"/>
    <property type="molecule type" value="Genomic_DNA"/>
</dbReference>